<feature type="domain" description="Homeobox" evidence="9">
    <location>
        <begin position="499"/>
        <end position="562"/>
    </location>
</feature>
<evidence type="ECO:0000256" key="1">
    <source>
        <dbReference type="ARBA" id="ARBA00004123"/>
    </source>
</evidence>
<comment type="subcellular location">
    <subcellularLocation>
        <location evidence="1 8">Nucleus</location>
    </subcellularLocation>
</comment>
<dbReference type="InterPro" id="IPR001356">
    <property type="entry name" value="HD"/>
</dbReference>
<dbReference type="OrthoDB" id="10056939at2759"/>
<evidence type="ECO:0000259" key="9">
    <source>
        <dbReference type="PROSITE" id="PS50071"/>
    </source>
</evidence>
<evidence type="ECO:0000256" key="2">
    <source>
        <dbReference type="ARBA" id="ARBA00006454"/>
    </source>
</evidence>
<keyword evidence="7 8" id="KW-0539">Nucleus</keyword>
<accession>A0A6J1DF72</accession>
<evidence type="ECO:0000256" key="5">
    <source>
        <dbReference type="ARBA" id="ARBA00023155"/>
    </source>
</evidence>
<gene>
    <name evidence="11" type="primary">LOC111020501</name>
</gene>
<feature type="DNA-binding region" description="Homeobox" evidence="8">
    <location>
        <begin position="501"/>
        <end position="563"/>
    </location>
</feature>
<proteinExistence type="inferred from homology"/>
<evidence type="ECO:0000256" key="7">
    <source>
        <dbReference type="ARBA" id="ARBA00023242"/>
    </source>
</evidence>
<keyword evidence="5 8" id="KW-0371">Homeobox</keyword>
<evidence type="ECO:0000256" key="6">
    <source>
        <dbReference type="ARBA" id="ARBA00023163"/>
    </source>
</evidence>
<dbReference type="FunFam" id="1.10.10.60:FF:000117">
    <property type="entry name" value="BEL1-like homeodomain protein 9"/>
    <property type="match status" value="1"/>
</dbReference>
<dbReference type="KEGG" id="mcha:111020501"/>
<organism evidence="10 11">
    <name type="scientific">Momordica charantia</name>
    <name type="common">Bitter gourd</name>
    <name type="synonym">Balsam pear</name>
    <dbReference type="NCBI Taxonomy" id="3673"/>
    <lineage>
        <taxon>Eukaryota</taxon>
        <taxon>Viridiplantae</taxon>
        <taxon>Streptophyta</taxon>
        <taxon>Embryophyta</taxon>
        <taxon>Tracheophyta</taxon>
        <taxon>Spermatophyta</taxon>
        <taxon>Magnoliopsida</taxon>
        <taxon>eudicotyledons</taxon>
        <taxon>Gunneridae</taxon>
        <taxon>Pentapetalae</taxon>
        <taxon>rosids</taxon>
        <taxon>fabids</taxon>
        <taxon>Cucurbitales</taxon>
        <taxon>Cucurbitaceae</taxon>
        <taxon>Momordiceae</taxon>
        <taxon>Momordica</taxon>
    </lineage>
</organism>
<evidence type="ECO:0000313" key="11">
    <source>
        <dbReference type="RefSeq" id="XP_022152875.1"/>
    </source>
</evidence>
<dbReference type="Pfam" id="PF05920">
    <property type="entry name" value="Homeobox_KN"/>
    <property type="match status" value="1"/>
</dbReference>
<evidence type="ECO:0000313" key="10">
    <source>
        <dbReference type="Proteomes" id="UP000504603"/>
    </source>
</evidence>
<dbReference type="SUPFAM" id="SSF46689">
    <property type="entry name" value="Homeodomain-like"/>
    <property type="match status" value="1"/>
</dbReference>
<dbReference type="GO" id="GO:0005634">
    <property type="term" value="C:nucleus"/>
    <property type="evidence" value="ECO:0007669"/>
    <property type="project" value="UniProtKB-SubCell"/>
</dbReference>
<evidence type="ECO:0000256" key="4">
    <source>
        <dbReference type="ARBA" id="ARBA00023125"/>
    </source>
</evidence>
<dbReference type="GO" id="GO:0006355">
    <property type="term" value="P:regulation of DNA-templated transcription"/>
    <property type="evidence" value="ECO:0007669"/>
    <property type="project" value="InterPro"/>
</dbReference>
<dbReference type="Proteomes" id="UP000504603">
    <property type="component" value="Unplaced"/>
</dbReference>
<sequence length="701" mass="77806">MENSYGFVEAHHVAQQRRRQKLRVAQNVDIHEGFKNNGILGSDHNQAMMMINFSSRDHLGNHDDDAEASSFSTCYDPQQQSCDWVVNCGSESMLSDHIGFQKGVGDAELLLQFPAPAPPPPPIYPNSLEEMTVVVQHNFTEINQEQEEGGSRNQGHLLGGYDTASWMDRGANFYNNCRGWGGDQLRKSSDEHDHKLRSFSFMSCDSNPQALSLSLSSNPSSKLPANTAQFVEDRPAEELLQGSVRKNNVKAESLMCRLPKPSSSNYGKSLQDHVAGVVVPVNSYRNTGPLGPFTGYATILKSSKFLKPAQLLLDEFCGSNGHNHKFVEPCTSDAALNELRNEAVVNSGNSSCQEASTFCGSNETNVSGVGSISSESHQPEYQQKKAKLVYMLEEVCRRYKQYNQQMQMVVSSFESVAGLSSATPYISLALNTVSRHFRCLKNAISDQLKYLRKALGEDLPSPSPGTSGASGDPNLARLKYNNTEQKSGLVNNMGFLESQHVWRPQRGLPERAVAILRAWLFEHFLHPYPTDTDKHMLATQTGLSRNQVSNWFINARVRVWKPMVEEIHMLETKGLTEMNKIHATNKDGSCTIENNTAGWSSSNEQQHDPLKSHDAVNEIVANHHRNGLSSDPKLGMDGELMGFMPYRPSGVEVGGLGAVSLTLGLRHRESAQQQQQRRQLQAQDDQLVRHFGGEMIHDFVG</sequence>
<dbReference type="CDD" id="cd00086">
    <property type="entry name" value="homeodomain"/>
    <property type="match status" value="1"/>
</dbReference>
<evidence type="ECO:0000256" key="8">
    <source>
        <dbReference type="PROSITE-ProRule" id="PRU00108"/>
    </source>
</evidence>
<dbReference type="RefSeq" id="XP_022152875.1">
    <property type="nucleotide sequence ID" value="XM_022297183.1"/>
</dbReference>
<evidence type="ECO:0000256" key="3">
    <source>
        <dbReference type="ARBA" id="ARBA00023015"/>
    </source>
</evidence>
<dbReference type="InterPro" id="IPR050224">
    <property type="entry name" value="TALE_homeobox"/>
</dbReference>
<name>A0A6J1DF72_MOMCH</name>
<dbReference type="Pfam" id="PF07526">
    <property type="entry name" value="POX"/>
    <property type="match status" value="1"/>
</dbReference>
<dbReference type="PANTHER" id="PTHR11850">
    <property type="entry name" value="HOMEOBOX PROTEIN TRANSCRIPTION FACTORS"/>
    <property type="match status" value="1"/>
</dbReference>
<dbReference type="Gene3D" id="1.10.10.60">
    <property type="entry name" value="Homeodomain-like"/>
    <property type="match status" value="1"/>
</dbReference>
<dbReference type="AlphaFoldDB" id="A0A6J1DF72"/>
<dbReference type="InterPro" id="IPR006563">
    <property type="entry name" value="POX_dom"/>
</dbReference>
<comment type="similarity">
    <text evidence="2">Belongs to the TALE/BELL homeobox family.</text>
</comment>
<dbReference type="InterPro" id="IPR008422">
    <property type="entry name" value="KN_HD"/>
</dbReference>
<dbReference type="InterPro" id="IPR009057">
    <property type="entry name" value="Homeodomain-like_sf"/>
</dbReference>
<keyword evidence="3" id="KW-0805">Transcription regulation</keyword>
<keyword evidence="6" id="KW-0804">Transcription</keyword>
<protein>
    <submittedName>
        <fullName evidence="11">BEL1-like homeodomain protein 9</fullName>
    </submittedName>
</protein>
<dbReference type="SMART" id="SM00574">
    <property type="entry name" value="POX"/>
    <property type="match status" value="1"/>
</dbReference>
<dbReference type="GeneID" id="111020501"/>
<reference evidence="11" key="1">
    <citation type="submission" date="2025-08" db="UniProtKB">
        <authorList>
            <consortium name="RefSeq"/>
        </authorList>
    </citation>
    <scope>IDENTIFICATION</scope>
    <source>
        <strain evidence="11">OHB3-1</strain>
    </source>
</reference>
<dbReference type="SMART" id="SM00389">
    <property type="entry name" value="HOX"/>
    <property type="match status" value="1"/>
</dbReference>
<dbReference type="GO" id="GO:0003677">
    <property type="term" value="F:DNA binding"/>
    <property type="evidence" value="ECO:0007669"/>
    <property type="project" value="UniProtKB-UniRule"/>
</dbReference>
<keyword evidence="10" id="KW-1185">Reference proteome</keyword>
<dbReference type="PROSITE" id="PS50071">
    <property type="entry name" value="HOMEOBOX_2"/>
    <property type="match status" value="1"/>
</dbReference>
<keyword evidence="4 8" id="KW-0238">DNA-binding</keyword>